<name>A0ABU2UAD6_9ACTN</name>
<sequence length="64" mass="7091">MQALDRAWELATRALDLADQVCERAKNRDTEPADRAVFTAARLAFALFDRADALERAANAEAAR</sequence>
<accession>A0ABU2UAD6</accession>
<evidence type="ECO:0000313" key="1">
    <source>
        <dbReference type="EMBL" id="MDT0470177.1"/>
    </source>
</evidence>
<comment type="caution">
    <text evidence="1">The sequence shown here is derived from an EMBL/GenBank/DDBJ whole genome shotgun (WGS) entry which is preliminary data.</text>
</comment>
<keyword evidence="2" id="KW-1185">Reference proteome</keyword>
<proteinExistence type="predicted"/>
<dbReference type="RefSeq" id="WP_311701616.1">
    <property type="nucleotide sequence ID" value="NZ_JAVREY010000190.1"/>
</dbReference>
<dbReference type="EMBL" id="JAVREY010000190">
    <property type="protein sequence ID" value="MDT0470177.1"/>
    <property type="molecule type" value="Genomic_DNA"/>
</dbReference>
<evidence type="ECO:0000313" key="2">
    <source>
        <dbReference type="Proteomes" id="UP001183809"/>
    </source>
</evidence>
<organism evidence="1 2">
    <name type="scientific">Streptomyces gibsoniae</name>
    <dbReference type="NCBI Taxonomy" id="3075529"/>
    <lineage>
        <taxon>Bacteria</taxon>
        <taxon>Bacillati</taxon>
        <taxon>Actinomycetota</taxon>
        <taxon>Actinomycetes</taxon>
        <taxon>Kitasatosporales</taxon>
        <taxon>Streptomycetaceae</taxon>
        <taxon>Streptomyces</taxon>
    </lineage>
</organism>
<dbReference type="Proteomes" id="UP001183809">
    <property type="component" value="Unassembled WGS sequence"/>
</dbReference>
<reference evidence="2" key="1">
    <citation type="submission" date="2023-07" db="EMBL/GenBank/DDBJ databases">
        <title>30 novel species of actinomycetes from the DSMZ collection.</title>
        <authorList>
            <person name="Nouioui I."/>
        </authorList>
    </citation>
    <scope>NUCLEOTIDE SEQUENCE [LARGE SCALE GENOMIC DNA]</scope>
    <source>
        <strain evidence="2">DSM 41699</strain>
    </source>
</reference>
<protein>
    <submittedName>
        <fullName evidence="1">Uncharacterized protein</fullName>
    </submittedName>
</protein>
<gene>
    <name evidence="1" type="ORF">RM764_46010</name>
</gene>